<accession>A0A0F9QCR6</accession>
<dbReference type="EMBL" id="LAZR01004181">
    <property type="protein sequence ID" value="KKN11026.1"/>
    <property type="molecule type" value="Genomic_DNA"/>
</dbReference>
<protein>
    <submittedName>
        <fullName evidence="2">Uncharacterized protein</fullName>
    </submittedName>
</protein>
<feature type="compositionally biased region" description="Polar residues" evidence="1">
    <location>
        <begin position="47"/>
        <end position="56"/>
    </location>
</feature>
<organism evidence="2">
    <name type="scientific">marine sediment metagenome</name>
    <dbReference type="NCBI Taxonomy" id="412755"/>
    <lineage>
        <taxon>unclassified sequences</taxon>
        <taxon>metagenomes</taxon>
        <taxon>ecological metagenomes</taxon>
    </lineage>
</organism>
<evidence type="ECO:0000256" key="1">
    <source>
        <dbReference type="SAM" id="MobiDB-lite"/>
    </source>
</evidence>
<reference evidence="2" key="1">
    <citation type="journal article" date="2015" name="Nature">
        <title>Complex archaea that bridge the gap between prokaryotes and eukaryotes.</title>
        <authorList>
            <person name="Spang A."/>
            <person name="Saw J.H."/>
            <person name="Jorgensen S.L."/>
            <person name="Zaremba-Niedzwiedzka K."/>
            <person name="Martijn J."/>
            <person name="Lind A.E."/>
            <person name="van Eijk R."/>
            <person name="Schleper C."/>
            <person name="Guy L."/>
            <person name="Ettema T.J."/>
        </authorList>
    </citation>
    <scope>NUCLEOTIDE SEQUENCE</scope>
</reference>
<comment type="caution">
    <text evidence="2">The sequence shown here is derived from an EMBL/GenBank/DDBJ whole genome shotgun (WGS) entry which is preliminary data.</text>
</comment>
<feature type="region of interest" description="Disordered" evidence="1">
    <location>
        <begin position="1"/>
        <end position="56"/>
    </location>
</feature>
<feature type="compositionally biased region" description="Polar residues" evidence="1">
    <location>
        <begin position="1"/>
        <end position="13"/>
    </location>
</feature>
<name>A0A0F9QCR6_9ZZZZ</name>
<feature type="region of interest" description="Disordered" evidence="1">
    <location>
        <begin position="106"/>
        <end position="126"/>
    </location>
</feature>
<evidence type="ECO:0000313" key="2">
    <source>
        <dbReference type="EMBL" id="KKN11026.1"/>
    </source>
</evidence>
<dbReference type="AlphaFoldDB" id="A0A0F9QCR6"/>
<gene>
    <name evidence="2" type="ORF">LCGC14_1030550</name>
</gene>
<proteinExistence type="predicted"/>
<sequence length="126" mass="13698">MNRPDPNTKSVQIGTELVRPDRPDIEAIQQRAEAATRGPWIAAPTESPGNHTIDSENSPYGIVTVWDAQEDIVKPAATAAFIAHARTDVPALCDYAEAMEARVKELEEQRDHPGFATNPGALGRRA</sequence>